<keyword evidence="3" id="KW-1185">Reference proteome</keyword>
<keyword evidence="1" id="KW-0812">Transmembrane</keyword>
<evidence type="ECO:0000256" key="1">
    <source>
        <dbReference type="SAM" id="Phobius"/>
    </source>
</evidence>
<dbReference type="EMBL" id="CP133619">
    <property type="protein sequence ID" value="WMV42778.1"/>
    <property type="molecule type" value="Genomic_DNA"/>
</dbReference>
<proteinExistence type="predicted"/>
<dbReference type="Proteomes" id="UP001234989">
    <property type="component" value="Chromosome 8"/>
</dbReference>
<keyword evidence="1" id="KW-0472">Membrane</keyword>
<evidence type="ECO:0000313" key="3">
    <source>
        <dbReference type="Proteomes" id="UP001234989"/>
    </source>
</evidence>
<dbReference type="AlphaFoldDB" id="A0AAF0UBI3"/>
<reference evidence="2" key="1">
    <citation type="submission" date="2023-08" db="EMBL/GenBank/DDBJ databases">
        <title>A de novo genome assembly of Solanum verrucosum Schlechtendal, a Mexican diploid species geographically isolated from the other diploid A-genome species in potato relatives.</title>
        <authorList>
            <person name="Hosaka K."/>
        </authorList>
    </citation>
    <scope>NUCLEOTIDE SEQUENCE</scope>
    <source>
        <tissue evidence="2">Young leaves</tissue>
    </source>
</reference>
<sequence>METITPSCVRLLVLLAWHTTLCQILSSQFSRLLRLYPKCMWAAQILVFLAVLLQSLADLR</sequence>
<gene>
    <name evidence="2" type="ORF">MTR67_036163</name>
</gene>
<keyword evidence="1" id="KW-1133">Transmembrane helix</keyword>
<accession>A0AAF0UBI3</accession>
<name>A0AAF0UBI3_SOLVR</name>
<organism evidence="2 3">
    <name type="scientific">Solanum verrucosum</name>
    <dbReference type="NCBI Taxonomy" id="315347"/>
    <lineage>
        <taxon>Eukaryota</taxon>
        <taxon>Viridiplantae</taxon>
        <taxon>Streptophyta</taxon>
        <taxon>Embryophyta</taxon>
        <taxon>Tracheophyta</taxon>
        <taxon>Spermatophyta</taxon>
        <taxon>Magnoliopsida</taxon>
        <taxon>eudicotyledons</taxon>
        <taxon>Gunneridae</taxon>
        <taxon>Pentapetalae</taxon>
        <taxon>asterids</taxon>
        <taxon>lamiids</taxon>
        <taxon>Solanales</taxon>
        <taxon>Solanaceae</taxon>
        <taxon>Solanoideae</taxon>
        <taxon>Solaneae</taxon>
        <taxon>Solanum</taxon>
    </lineage>
</organism>
<feature type="transmembrane region" description="Helical" evidence="1">
    <location>
        <begin position="41"/>
        <end position="59"/>
    </location>
</feature>
<evidence type="ECO:0000313" key="2">
    <source>
        <dbReference type="EMBL" id="WMV42778.1"/>
    </source>
</evidence>
<protein>
    <submittedName>
        <fullName evidence="2">Uncharacterized protein</fullName>
    </submittedName>
</protein>